<evidence type="ECO:0000313" key="2">
    <source>
        <dbReference type="Proteomes" id="UP000775547"/>
    </source>
</evidence>
<gene>
    <name evidence="1" type="ORF">DXG03_003776</name>
</gene>
<proteinExistence type="predicted"/>
<dbReference type="Proteomes" id="UP000775547">
    <property type="component" value="Unassembled WGS sequence"/>
</dbReference>
<sequence>LTPVNQAAITVKVIKGKENPFGNPFGNAHGKYLVWLCEFKRQHIGTKDIGGQTHVKPMIAIRGCGVTKEKTVLVAWMVWVSASNPFHGQNICRKEFLRYSEDFERHKSGLNSRVAIGF</sequence>
<protein>
    <submittedName>
        <fullName evidence="1">Uncharacterized protein</fullName>
    </submittedName>
</protein>
<comment type="caution">
    <text evidence="1">The sequence shown here is derived from an EMBL/GenBank/DDBJ whole genome shotgun (WGS) entry which is preliminary data.</text>
</comment>
<feature type="non-terminal residue" evidence="1">
    <location>
        <position position="1"/>
    </location>
</feature>
<evidence type="ECO:0000313" key="1">
    <source>
        <dbReference type="EMBL" id="KAG5642029.1"/>
    </source>
</evidence>
<accession>A0A9P7KAE9</accession>
<organism evidence="1 2">
    <name type="scientific">Asterophora parasitica</name>
    <dbReference type="NCBI Taxonomy" id="117018"/>
    <lineage>
        <taxon>Eukaryota</taxon>
        <taxon>Fungi</taxon>
        <taxon>Dikarya</taxon>
        <taxon>Basidiomycota</taxon>
        <taxon>Agaricomycotina</taxon>
        <taxon>Agaricomycetes</taxon>
        <taxon>Agaricomycetidae</taxon>
        <taxon>Agaricales</taxon>
        <taxon>Tricholomatineae</taxon>
        <taxon>Lyophyllaceae</taxon>
        <taxon>Asterophora</taxon>
    </lineage>
</organism>
<keyword evidence="2" id="KW-1185">Reference proteome</keyword>
<dbReference type="AlphaFoldDB" id="A0A9P7KAE9"/>
<reference evidence="1" key="2">
    <citation type="submission" date="2021-10" db="EMBL/GenBank/DDBJ databases">
        <title>Phylogenomics reveals ancestral predisposition of the termite-cultivated fungus Termitomyces towards a domesticated lifestyle.</title>
        <authorList>
            <person name="Auxier B."/>
            <person name="Grum-Grzhimaylo A."/>
            <person name="Cardenas M.E."/>
            <person name="Lodge J.D."/>
            <person name="Laessoe T."/>
            <person name="Pedersen O."/>
            <person name="Smith M.E."/>
            <person name="Kuyper T.W."/>
            <person name="Franco-Molano E.A."/>
            <person name="Baroni T.J."/>
            <person name="Aanen D.K."/>
        </authorList>
    </citation>
    <scope>NUCLEOTIDE SEQUENCE</scope>
    <source>
        <strain evidence="1">AP01</strain>
        <tissue evidence="1">Mycelium</tissue>
    </source>
</reference>
<name>A0A9P7KAE9_9AGAR</name>
<reference evidence="1" key="1">
    <citation type="submission" date="2020-07" db="EMBL/GenBank/DDBJ databases">
        <authorList>
            <person name="Nieuwenhuis M."/>
            <person name="Van De Peppel L.J.J."/>
        </authorList>
    </citation>
    <scope>NUCLEOTIDE SEQUENCE</scope>
    <source>
        <strain evidence="1">AP01</strain>
        <tissue evidence="1">Mycelium</tissue>
    </source>
</reference>
<dbReference type="EMBL" id="JABCKV010000223">
    <property type="protein sequence ID" value="KAG5642029.1"/>
    <property type="molecule type" value="Genomic_DNA"/>
</dbReference>